<evidence type="ECO:0000313" key="3">
    <source>
        <dbReference type="Proteomes" id="UP000651271"/>
    </source>
</evidence>
<dbReference type="InterPro" id="IPR021529">
    <property type="entry name" value="DUF2798"/>
</dbReference>
<organism evidence="2 3">
    <name type="scientific">Sphingobacterium litopenaei</name>
    <dbReference type="NCBI Taxonomy" id="2763500"/>
    <lineage>
        <taxon>Bacteria</taxon>
        <taxon>Pseudomonadati</taxon>
        <taxon>Bacteroidota</taxon>
        <taxon>Sphingobacteriia</taxon>
        <taxon>Sphingobacteriales</taxon>
        <taxon>Sphingobacteriaceae</taxon>
        <taxon>Sphingobacterium</taxon>
    </lineage>
</organism>
<feature type="transmembrane region" description="Helical" evidence="1">
    <location>
        <begin position="126"/>
        <end position="144"/>
    </location>
</feature>
<keyword evidence="1" id="KW-0472">Membrane</keyword>
<dbReference type="EMBL" id="JACOIJ010000027">
    <property type="protein sequence ID" value="MBD1430416.1"/>
    <property type="molecule type" value="Genomic_DNA"/>
</dbReference>
<feature type="transmembrane region" description="Helical" evidence="1">
    <location>
        <begin position="83"/>
        <end position="106"/>
    </location>
</feature>
<sequence length="159" mass="17781">MPVNKKESLVYTILMVIVMAGVMTTYNIALHNGLSLQTLKKAWLVLPISGTIAFLVEWFFVSKTAFALVSKFVKNEDPLPKKILISALCFVTQMVLIMSIIGSLLFNEISENWFSELLITIPRNFIMAYPLQVLVAGPLVGFVFRKLFPLGTIVVPESK</sequence>
<evidence type="ECO:0000313" key="2">
    <source>
        <dbReference type="EMBL" id="MBD1430416.1"/>
    </source>
</evidence>
<dbReference type="Proteomes" id="UP000651271">
    <property type="component" value="Unassembled WGS sequence"/>
</dbReference>
<feature type="transmembrane region" description="Helical" evidence="1">
    <location>
        <begin position="42"/>
        <end position="62"/>
    </location>
</feature>
<comment type="caution">
    <text evidence="2">The sequence shown here is derived from an EMBL/GenBank/DDBJ whole genome shotgun (WGS) entry which is preliminary data.</text>
</comment>
<dbReference type="RefSeq" id="WP_190302598.1">
    <property type="nucleotide sequence ID" value="NZ_JACOIJ010000027.1"/>
</dbReference>
<keyword evidence="1" id="KW-0812">Transmembrane</keyword>
<keyword evidence="3" id="KW-1185">Reference proteome</keyword>
<gene>
    <name evidence="2" type="ORF">H8B04_12730</name>
</gene>
<dbReference type="Pfam" id="PF11391">
    <property type="entry name" value="DUF2798"/>
    <property type="match status" value="2"/>
</dbReference>
<keyword evidence="1" id="KW-1133">Transmembrane helix</keyword>
<protein>
    <submittedName>
        <fullName evidence="2">DUF2798 domain-containing protein</fullName>
    </submittedName>
</protein>
<evidence type="ECO:0000256" key="1">
    <source>
        <dbReference type="SAM" id="Phobius"/>
    </source>
</evidence>
<accession>A0ABR7YGL7</accession>
<feature type="transmembrane region" description="Helical" evidence="1">
    <location>
        <begin position="9"/>
        <end position="30"/>
    </location>
</feature>
<proteinExistence type="predicted"/>
<name>A0ABR7YGL7_9SPHI</name>
<reference evidence="2 3" key="1">
    <citation type="submission" date="2020-08" db="EMBL/GenBank/DDBJ databases">
        <title>Sphingobacterium sp. DN04309 isolated from aquaculture water.</title>
        <authorList>
            <person name="Zhang M."/>
        </authorList>
    </citation>
    <scope>NUCLEOTIDE SEQUENCE [LARGE SCALE GENOMIC DNA]</scope>
    <source>
        <strain evidence="2 3">DN04309</strain>
    </source>
</reference>